<protein>
    <submittedName>
        <fullName evidence="1">Uncharacterized protein</fullName>
    </submittedName>
</protein>
<proteinExistence type="predicted"/>
<evidence type="ECO:0000313" key="2">
    <source>
        <dbReference type="Proteomes" id="UP000034391"/>
    </source>
</evidence>
<sequence>MKKFVAAIIILLIFSGVVPYARAGLPAQATEQEGRVSEKNDEEILKETVLLSRTVKEFEKTLGIEPGEALSQSTLEKPASSLTWIWTQETGATALTKPFQAVVYIKFSVPKERVPIGASLSYYFRQENIFSHPAAVITIDFAKMPLSQKVDIIIHEDLHLNDFAGAGQDALVTPLADIAAVKYFEAAGDVQNIKEAHTMIARRQGVSKELTALAKEVEKIFSDPNLSDDEKRQKALDLIFTYPEYAAMFKYQTQDQSAQDALEAKISHDLGYYGCYDWVLRHYEETGDFKVLFEEIKKIPAMNLTELLEWCSNEPANAKKNVL</sequence>
<gene>
    <name evidence="1" type="ORF">UX56_C0002G0008</name>
</gene>
<comment type="caution">
    <text evidence="1">The sequence shown here is derived from an EMBL/GenBank/DDBJ whole genome shotgun (WGS) entry which is preliminary data.</text>
</comment>
<dbReference type="Proteomes" id="UP000034391">
    <property type="component" value="Unassembled WGS sequence"/>
</dbReference>
<reference evidence="1 2" key="1">
    <citation type="journal article" date="2015" name="Nature">
        <title>rRNA introns, odd ribosomes, and small enigmatic genomes across a large radiation of phyla.</title>
        <authorList>
            <person name="Brown C.T."/>
            <person name="Hug L.A."/>
            <person name="Thomas B.C."/>
            <person name="Sharon I."/>
            <person name="Castelle C.J."/>
            <person name="Singh A."/>
            <person name="Wilkins M.J."/>
            <person name="Williams K.H."/>
            <person name="Banfield J.F."/>
        </authorList>
    </citation>
    <scope>NUCLEOTIDE SEQUENCE [LARGE SCALE GENOMIC DNA]</scope>
</reference>
<name>A0A0G1QDM6_9BACT</name>
<dbReference type="EMBL" id="LCMR01000002">
    <property type="protein sequence ID" value="KKU42922.1"/>
    <property type="molecule type" value="Genomic_DNA"/>
</dbReference>
<organism evidence="1 2">
    <name type="scientific">Candidatus Azambacteria bacterium GW2011_GWD2_46_48</name>
    <dbReference type="NCBI Taxonomy" id="1618623"/>
    <lineage>
        <taxon>Bacteria</taxon>
        <taxon>Candidatus Azamiibacteriota</taxon>
    </lineage>
</organism>
<accession>A0A0G1QDM6</accession>
<dbReference type="AlphaFoldDB" id="A0A0G1QDM6"/>
<evidence type="ECO:0000313" key="1">
    <source>
        <dbReference type="EMBL" id="KKU42922.1"/>
    </source>
</evidence>